<accession>A0A1B1KCT1</accession>
<dbReference type="EMBL" id="CP009111">
    <property type="protein sequence ID" value="ANS30390.1"/>
    <property type="molecule type" value="Genomic_DNA"/>
</dbReference>
<dbReference type="AlphaFoldDB" id="A0A1B1KCT1"/>
<dbReference type="InterPro" id="IPR011006">
    <property type="entry name" value="CheY-like_superfamily"/>
</dbReference>
<evidence type="ECO:0000313" key="2">
    <source>
        <dbReference type="EMBL" id="ANS30390.1"/>
    </source>
</evidence>
<sequence>MQRETTTPFWPSIGNPGHRAEGPAARRLADSTGGHIWRRCLCDGVRRRHRRLTAPQSRPRDGRRAFIAGNAVQGMPMNTPLAHTVHSACMVLVDADLERSVIARLRENGALPRDVAIVDIRSHRRSGLATVHALRATRFAAALIGVGAFHSIDDRIALLDAGADQVLHGPVSTAELIAWIRSILRQTRTRRPGAREVSTADLLLRGDQPPPRSFDTSTSS</sequence>
<evidence type="ECO:0008006" key="4">
    <source>
        <dbReference type="Google" id="ProtNLM"/>
    </source>
</evidence>
<dbReference type="SUPFAM" id="SSF52172">
    <property type="entry name" value="CheY-like"/>
    <property type="match status" value="1"/>
</dbReference>
<dbReference type="Proteomes" id="UP000186108">
    <property type="component" value="Chromosome"/>
</dbReference>
<evidence type="ECO:0000256" key="1">
    <source>
        <dbReference type="SAM" id="MobiDB-lite"/>
    </source>
</evidence>
<protein>
    <recommendedName>
        <fullName evidence="4">Response regulatory domain-containing protein</fullName>
    </recommendedName>
</protein>
<gene>
    <name evidence="2" type="ORF">R1CP_28800</name>
</gene>
<feature type="region of interest" description="Disordered" evidence="1">
    <location>
        <begin position="1"/>
        <end position="28"/>
    </location>
</feature>
<evidence type="ECO:0000313" key="3">
    <source>
        <dbReference type="Proteomes" id="UP000186108"/>
    </source>
</evidence>
<dbReference type="Gene3D" id="3.40.50.2300">
    <property type="match status" value="1"/>
</dbReference>
<proteinExistence type="predicted"/>
<reference evidence="2 3" key="1">
    <citation type="submission" date="2014-07" db="EMBL/GenBank/DDBJ databases">
        <authorList>
            <person name="Zhang J.E."/>
            <person name="Yang H."/>
            <person name="Guo J."/>
            <person name="Deng Z."/>
            <person name="Luo H."/>
            <person name="Luo M."/>
            <person name="Zhao B."/>
        </authorList>
    </citation>
    <scope>NUCLEOTIDE SEQUENCE [LARGE SCALE GENOMIC DNA]</scope>
    <source>
        <strain evidence="2 3">1CP</strain>
    </source>
</reference>
<organism evidence="2 3">
    <name type="scientific">Rhodococcus opacus</name>
    <name type="common">Nocardia opaca</name>
    <dbReference type="NCBI Taxonomy" id="37919"/>
    <lineage>
        <taxon>Bacteria</taxon>
        <taxon>Bacillati</taxon>
        <taxon>Actinomycetota</taxon>
        <taxon>Actinomycetes</taxon>
        <taxon>Mycobacteriales</taxon>
        <taxon>Nocardiaceae</taxon>
        <taxon>Rhodococcus</taxon>
    </lineage>
</organism>
<dbReference type="PATRIC" id="fig|37919.13.peg.6026"/>
<feature type="region of interest" description="Disordered" evidence="1">
    <location>
        <begin position="191"/>
        <end position="220"/>
    </location>
</feature>
<name>A0A1B1KCT1_RHOOP</name>